<evidence type="ECO:0000313" key="7">
    <source>
        <dbReference type="Proteomes" id="UP000605427"/>
    </source>
</evidence>
<gene>
    <name evidence="6" type="ORF">GCM10007362_46690</name>
</gene>
<proteinExistence type="predicted"/>
<dbReference type="SUPFAM" id="SSF46785">
    <property type="entry name" value="Winged helix' DNA-binding domain"/>
    <property type="match status" value="1"/>
</dbReference>
<dbReference type="InterPro" id="IPR036390">
    <property type="entry name" value="WH_DNA-bd_sf"/>
</dbReference>
<accession>A0ABQ2A7Y7</accession>
<dbReference type="PRINTS" id="PR00598">
    <property type="entry name" value="HTHMARR"/>
</dbReference>
<name>A0ABQ2A7Y7_9BACL</name>
<dbReference type="SMART" id="SM00347">
    <property type="entry name" value="HTH_MARR"/>
    <property type="match status" value="1"/>
</dbReference>
<sequence>MESRISPLARELLITIRRFRHGGKKKHSGPIAGRKQSEGMLLMVLRNHVEDGEPGIMVSELGRILDVTSPTVTQLIKGLESDGLVVRGSDPSDRRAVRITLTDEGVRVTDSFIREMESMVGGLAEYLGENDTRTLIHLLGRTHDYFAERQARELAEEKEEFVQERDAEASDKGERPL</sequence>
<feature type="region of interest" description="Disordered" evidence="4">
    <location>
        <begin position="157"/>
        <end position="177"/>
    </location>
</feature>
<dbReference type="PROSITE" id="PS50995">
    <property type="entry name" value="HTH_MARR_2"/>
    <property type="match status" value="1"/>
</dbReference>
<dbReference type="Pfam" id="PF12802">
    <property type="entry name" value="MarR_2"/>
    <property type="match status" value="1"/>
</dbReference>
<evidence type="ECO:0000313" key="6">
    <source>
        <dbReference type="EMBL" id="GGH86580.1"/>
    </source>
</evidence>
<dbReference type="EMBL" id="BMDD01000007">
    <property type="protein sequence ID" value="GGH86580.1"/>
    <property type="molecule type" value="Genomic_DNA"/>
</dbReference>
<evidence type="ECO:0000256" key="2">
    <source>
        <dbReference type="ARBA" id="ARBA00023125"/>
    </source>
</evidence>
<dbReference type="PANTHER" id="PTHR42756">
    <property type="entry name" value="TRANSCRIPTIONAL REGULATOR, MARR"/>
    <property type="match status" value="1"/>
</dbReference>
<feature type="domain" description="HTH marR-type" evidence="5">
    <location>
        <begin position="5"/>
        <end position="144"/>
    </location>
</feature>
<organism evidence="6 7">
    <name type="scientific">Saccharibacillus endophyticus</name>
    <dbReference type="NCBI Taxonomy" id="2060666"/>
    <lineage>
        <taxon>Bacteria</taxon>
        <taxon>Bacillati</taxon>
        <taxon>Bacillota</taxon>
        <taxon>Bacilli</taxon>
        <taxon>Bacillales</taxon>
        <taxon>Paenibacillaceae</taxon>
        <taxon>Saccharibacillus</taxon>
    </lineage>
</organism>
<keyword evidence="2" id="KW-0238">DNA-binding</keyword>
<keyword evidence="1" id="KW-0805">Transcription regulation</keyword>
<dbReference type="Proteomes" id="UP000605427">
    <property type="component" value="Unassembled WGS sequence"/>
</dbReference>
<evidence type="ECO:0000256" key="4">
    <source>
        <dbReference type="SAM" id="MobiDB-lite"/>
    </source>
</evidence>
<reference evidence="7" key="1">
    <citation type="journal article" date="2019" name="Int. J. Syst. Evol. Microbiol.">
        <title>The Global Catalogue of Microorganisms (GCM) 10K type strain sequencing project: providing services to taxonomists for standard genome sequencing and annotation.</title>
        <authorList>
            <consortium name="The Broad Institute Genomics Platform"/>
            <consortium name="The Broad Institute Genome Sequencing Center for Infectious Disease"/>
            <person name="Wu L."/>
            <person name="Ma J."/>
        </authorList>
    </citation>
    <scope>NUCLEOTIDE SEQUENCE [LARGE SCALE GENOMIC DNA]</scope>
    <source>
        <strain evidence="7">CCM 8702</strain>
    </source>
</reference>
<dbReference type="Gene3D" id="1.10.10.10">
    <property type="entry name" value="Winged helix-like DNA-binding domain superfamily/Winged helix DNA-binding domain"/>
    <property type="match status" value="1"/>
</dbReference>
<dbReference type="PANTHER" id="PTHR42756:SF1">
    <property type="entry name" value="TRANSCRIPTIONAL REPRESSOR OF EMRAB OPERON"/>
    <property type="match status" value="1"/>
</dbReference>
<dbReference type="InterPro" id="IPR036388">
    <property type="entry name" value="WH-like_DNA-bd_sf"/>
</dbReference>
<protein>
    <recommendedName>
        <fullName evidence="5">HTH marR-type domain-containing protein</fullName>
    </recommendedName>
</protein>
<evidence type="ECO:0000259" key="5">
    <source>
        <dbReference type="PROSITE" id="PS50995"/>
    </source>
</evidence>
<dbReference type="InterPro" id="IPR000835">
    <property type="entry name" value="HTH_MarR-typ"/>
</dbReference>
<evidence type="ECO:0000256" key="1">
    <source>
        <dbReference type="ARBA" id="ARBA00023015"/>
    </source>
</evidence>
<comment type="caution">
    <text evidence="6">The sequence shown here is derived from an EMBL/GenBank/DDBJ whole genome shotgun (WGS) entry which is preliminary data.</text>
</comment>
<keyword evidence="7" id="KW-1185">Reference proteome</keyword>
<evidence type="ECO:0000256" key="3">
    <source>
        <dbReference type="ARBA" id="ARBA00023163"/>
    </source>
</evidence>
<keyword evidence="3" id="KW-0804">Transcription</keyword>
<dbReference type="RefSeq" id="WP_229714326.1">
    <property type="nucleotide sequence ID" value="NZ_BMDD01000007.1"/>
</dbReference>